<comment type="caution">
    <text evidence="1">The sequence shown here is derived from an EMBL/GenBank/DDBJ whole genome shotgun (WGS) entry which is preliminary data.</text>
</comment>
<evidence type="ECO:0000313" key="2">
    <source>
        <dbReference type="Proteomes" id="UP001499938"/>
    </source>
</evidence>
<dbReference type="RefSeq" id="WP_344082158.1">
    <property type="nucleotide sequence ID" value="NZ_BAAAPO010000016.1"/>
</dbReference>
<dbReference type="EMBL" id="BAAAPO010000016">
    <property type="protein sequence ID" value="GAA1787034.1"/>
    <property type="molecule type" value="Genomic_DNA"/>
</dbReference>
<evidence type="ECO:0000313" key="1">
    <source>
        <dbReference type="EMBL" id="GAA1787034.1"/>
    </source>
</evidence>
<protein>
    <recommendedName>
        <fullName evidence="3">DUF2017 domain-containing protein</fullName>
    </recommendedName>
</protein>
<dbReference type="Proteomes" id="UP001499938">
    <property type="component" value="Unassembled WGS sequence"/>
</dbReference>
<gene>
    <name evidence="1" type="ORF">GCM10009811_10170</name>
</gene>
<organism evidence="1 2">
    <name type="scientific">Nostocoides veronense</name>
    <dbReference type="NCBI Taxonomy" id="330836"/>
    <lineage>
        <taxon>Bacteria</taxon>
        <taxon>Bacillati</taxon>
        <taxon>Actinomycetota</taxon>
        <taxon>Actinomycetes</taxon>
        <taxon>Micrococcales</taxon>
        <taxon>Intrasporangiaceae</taxon>
        <taxon>Nostocoides</taxon>
    </lineage>
</organism>
<evidence type="ECO:0008006" key="3">
    <source>
        <dbReference type="Google" id="ProtNLM"/>
    </source>
</evidence>
<dbReference type="InterPro" id="IPR018561">
    <property type="entry name" value="AosR"/>
</dbReference>
<proteinExistence type="predicted"/>
<dbReference type="Pfam" id="PF09438">
    <property type="entry name" value="DUF2017"/>
    <property type="match status" value="1"/>
</dbReference>
<accession>A0ABN2LFZ2</accession>
<reference evidence="1 2" key="1">
    <citation type="journal article" date="2019" name="Int. J. Syst. Evol. Microbiol.">
        <title>The Global Catalogue of Microorganisms (GCM) 10K type strain sequencing project: providing services to taxonomists for standard genome sequencing and annotation.</title>
        <authorList>
            <consortium name="The Broad Institute Genomics Platform"/>
            <consortium name="The Broad Institute Genome Sequencing Center for Infectious Disease"/>
            <person name="Wu L."/>
            <person name="Ma J."/>
        </authorList>
    </citation>
    <scope>NUCLEOTIDE SEQUENCE [LARGE SCALE GENOMIC DNA]</scope>
    <source>
        <strain evidence="1 2">JCM 15592</strain>
    </source>
</reference>
<keyword evidence="2" id="KW-1185">Reference proteome</keyword>
<sequence>MARGFSRRGRGAGLRFAARLDEGERALLIELFNQVRDLIDPTDSVAAQSDSSSTQPVSEDPFDAIVAGLGADFGSVTVPDSPAELGGRGFGSEDRDPALDRLFPAANRTDEDAAREFRRLTEDSLRARKLSGLTASIAALSEVVDDRVELSEPKAITFLVALTDVRLVLGDRLGLREDADAERLQAIAEAVDPQEPAAYAIVVYDFLTWLQETLATSMLPRH</sequence>
<name>A0ABN2LFZ2_9MICO</name>